<reference evidence="2" key="1">
    <citation type="submission" date="2023-03" db="EMBL/GenBank/DDBJ databases">
        <title>Massive genome expansion in bonnet fungi (Mycena s.s.) driven by repeated elements and novel gene families across ecological guilds.</title>
        <authorList>
            <consortium name="Lawrence Berkeley National Laboratory"/>
            <person name="Harder C.B."/>
            <person name="Miyauchi S."/>
            <person name="Viragh M."/>
            <person name="Kuo A."/>
            <person name="Thoen E."/>
            <person name="Andreopoulos B."/>
            <person name="Lu D."/>
            <person name="Skrede I."/>
            <person name="Drula E."/>
            <person name="Henrissat B."/>
            <person name="Morin E."/>
            <person name="Kohler A."/>
            <person name="Barry K."/>
            <person name="LaButti K."/>
            <person name="Morin E."/>
            <person name="Salamov A."/>
            <person name="Lipzen A."/>
            <person name="Mereny Z."/>
            <person name="Hegedus B."/>
            <person name="Baldrian P."/>
            <person name="Stursova M."/>
            <person name="Weitz H."/>
            <person name="Taylor A."/>
            <person name="Grigoriev I.V."/>
            <person name="Nagy L.G."/>
            <person name="Martin F."/>
            <person name="Kauserud H."/>
        </authorList>
    </citation>
    <scope>NUCLEOTIDE SEQUENCE</scope>
    <source>
        <strain evidence="2">CBHHK182m</strain>
    </source>
</reference>
<protein>
    <submittedName>
        <fullName evidence="2">Uncharacterized protein</fullName>
    </submittedName>
</protein>
<dbReference type="AlphaFoldDB" id="A0AAD7MDJ1"/>
<organism evidence="2 3">
    <name type="scientific">Mycena metata</name>
    <dbReference type="NCBI Taxonomy" id="1033252"/>
    <lineage>
        <taxon>Eukaryota</taxon>
        <taxon>Fungi</taxon>
        <taxon>Dikarya</taxon>
        <taxon>Basidiomycota</taxon>
        <taxon>Agaricomycotina</taxon>
        <taxon>Agaricomycetes</taxon>
        <taxon>Agaricomycetidae</taxon>
        <taxon>Agaricales</taxon>
        <taxon>Marasmiineae</taxon>
        <taxon>Mycenaceae</taxon>
        <taxon>Mycena</taxon>
    </lineage>
</organism>
<evidence type="ECO:0000313" key="3">
    <source>
        <dbReference type="Proteomes" id="UP001215598"/>
    </source>
</evidence>
<dbReference type="Proteomes" id="UP001215598">
    <property type="component" value="Unassembled WGS sequence"/>
</dbReference>
<name>A0AAD7MDJ1_9AGAR</name>
<accession>A0AAD7MDJ1</accession>
<evidence type="ECO:0000313" key="2">
    <source>
        <dbReference type="EMBL" id="KAJ7712140.1"/>
    </source>
</evidence>
<feature type="chain" id="PRO_5041995128" evidence="1">
    <location>
        <begin position="27"/>
        <end position="167"/>
    </location>
</feature>
<gene>
    <name evidence="2" type="ORF">B0H16DRAFT_582845</name>
</gene>
<keyword evidence="3" id="KW-1185">Reference proteome</keyword>
<comment type="caution">
    <text evidence="2">The sequence shown here is derived from an EMBL/GenBank/DDBJ whole genome shotgun (WGS) entry which is preliminary data.</text>
</comment>
<evidence type="ECO:0000256" key="1">
    <source>
        <dbReference type="SAM" id="SignalP"/>
    </source>
</evidence>
<feature type="signal peptide" evidence="1">
    <location>
        <begin position="1"/>
        <end position="26"/>
    </location>
</feature>
<proteinExistence type="predicted"/>
<feature type="non-terminal residue" evidence="2">
    <location>
        <position position="1"/>
    </location>
</feature>
<keyword evidence="1" id="KW-0732">Signal</keyword>
<dbReference type="EMBL" id="JARKIB010000376">
    <property type="protein sequence ID" value="KAJ7712140.1"/>
    <property type="molecule type" value="Genomic_DNA"/>
</dbReference>
<sequence length="167" mass="18224">MRTSNGSLRLPCCIVTLRLHAGIVSASLTKGRQIHTGCPPWRTRTSPNLIHTSPPAPFISPSSLSLDLRLRTRPCYRAPPLLVPASTPAPSSRLEVVPAPALKRSRDLCTPHGPGCGHPPGARTYSPFPLPTQSLYPYTPARMSLLNFRIQSHLRSYCKTALSKTLL</sequence>